<evidence type="ECO:0000256" key="1">
    <source>
        <dbReference type="ARBA" id="ARBA00022658"/>
    </source>
</evidence>
<dbReference type="PROSITE" id="PS50212">
    <property type="entry name" value="RASGEF_NTER"/>
    <property type="match status" value="1"/>
</dbReference>
<dbReference type="InterPro" id="IPR023578">
    <property type="entry name" value="Ras_GEF_dom_sf"/>
</dbReference>
<sequence>MTSPTPIPFPLHQVSIDQIQKSPNLDLEGSSLSYGSPINETLNLYNIDSIGYGSTKNNVLESPQIPADPSHFLMKSSIPKNRVNPSIPNPIASTLTIQEFQQKIISNHHEFPKKVVSSANINKKALKNAYHIDKIHPNLSNTNIRQDNLSSDSSEPESSFSCYLKPNTNFDLDSSTTSKVDTSDTSEMISFPSLNSDNTENLDIYNKYLFATSIKPLSNPGKKKFLPYSISTYDFSKVHDNPSNNRHDYPISILTEGITKSGFNPVNDPNTACFESDLFKTPPKQTVKVMGMLKLPEEYCRDIFSALNPRFCSLLGIICHKSHTPLNTFLNTEYPPKSLYNCCPYRSQIDIFMFKNLYQSKVYPWPLNSNSLSADIFLGSQINLLQKRAGKFVTEKGLSSYRELLFSKSKGLSLWALIISLTDKNCAPNTSMINKSLCTYRFFSSSLDFLRLLIVRYINTTVELKDKSGVNQSSGTSPSPFNSNIYGDMNLSPSQASNVIQLRVINVIKIWVKMYKDDFDECLLSKTLLLEFLEYVKSNKDREELASNIEIRLNSNTFQSPFYQTFDIMESAKNITSASITTPLTNTPTLHQYNFPFDETIGPNQFNEVLDQRKTLVPNIQSLTHKTLEKKFSLGSLKSHGQTVSNHKSLGSKDKIKTNSVSKKLSKKISSSYLVSLFQSKQKRSSLESNDIPNDELIDGPISANDHLISKQKSLGLEFSDSSNLIEPYELCHNPSDLNKNRRTLNSQLSDDMGTKKFSIQRDSTGSIMEYYSFSQGLISESNNPIFGSTKKRSFESNSKLSKITDFDPGFIAEQLTLIEHSIYAKIRPKDIFMRLRTKGRGSKTFSSFSSNSSDSIEISKFPEDFDSSTSKFSESINLENLNLNPISSLAHWSNCTTYWVVYSVLSESNPVVRASIIVHITLIAYHCLALRNYNGAFELTGGLTNSSIRRLKDTWSYVPQEFKLIIEQIQEVWQSRPNHKLYRESFVAALNGTLGPDQNVAFDNVPSSLSSNPIDENKKLSKFGSSTTSRSNSISGVRYFFGLGSQVKDKSNTASKQDIPQLNPNENNHKLNNIGFSSNFISSQMPTASFYQPISGSDTTLFESDAIVGMIHKSSTDRRSNLALDPLDTNTINKRDSSDIFKRALSEANIDYFYRALLVRNPSSSENFGSFSQYTAGDVFSKNNKLKSKSLQPGRLEDITVSSGGNNIIFNHSLRQTESNRVQNSDKNFSSNYDQNSQFTNSISGRKSNGTGNYERERSQTNSKLLQYPVVPFFGLHMTDLLHADEANQTYIKISDSENFSSLLNFKNNWSKLPKPDETKKISSKSSLQNLKADRKVDASFSPTKYRQLKNVSSVSNLSGSIKNSSSNPVIMNMTKFRILSNILMEIKQSQSLGFSCAPNIEMQNWLKKTILNFEEHISELSKQIDISRNSEVGEGKPLSPQYFNEDLETDNDTGSIKNKQFLNDSFNEFSDSKSIRSSFKNVKDSSSENSSTFEVEPNSEALKLSDTFESCNLKQERLNDQNFSKFYLQKSSPVYEKVSNSSIESKTLKSKLSNYRLNDISIRKIQSQNVREVSLNDSNNKKSGITNSISYSNVLESELRDRSKPAGSVSTATGSDEVKNKATTARKNSTAADLENILYNISKKIEP</sequence>
<feature type="region of interest" description="Disordered" evidence="3">
    <location>
        <begin position="1215"/>
        <end position="1262"/>
    </location>
</feature>
<dbReference type="GO" id="GO:0005886">
    <property type="term" value="C:plasma membrane"/>
    <property type="evidence" value="ECO:0007669"/>
    <property type="project" value="TreeGrafter"/>
</dbReference>
<gene>
    <name evidence="6" type="ORF">AYI68_g2196</name>
</gene>
<evidence type="ECO:0000259" key="5">
    <source>
        <dbReference type="PROSITE" id="PS50212"/>
    </source>
</evidence>
<feature type="domain" description="N-terminal Ras-GEF" evidence="5">
    <location>
        <begin position="405"/>
        <end position="557"/>
    </location>
</feature>
<dbReference type="EMBL" id="LSSL01000802">
    <property type="protein sequence ID" value="OLY83660.1"/>
    <property type="molecule type" value="Genomic_DNA"/>
</dbReference>
<proteinExistence type="predicted"/>
<evidence type="ECO:0000313" key="6">
    <source>
        <dbReference type="EMBL" id="OLY83660.1"/>
    </source>
</evidence>
<accession>A0A1R0H3D5</accession>
<feature type="region of interest" description="Disordered" evidence="3">
    <location>
        <begin position="1602"/>
        <end position="1631"/>
    </location>
</feature>
<dbReference type="InterPro" id="IPR008937">
    <property type="entry name" value="Ras-like_GEF"/>
</dbReference>
<dbReference type="OrthoDB" id="28357at2759"/>
<keyword evidence="1 2" id="KW-0344">Guanine-nucleotide releasing factor</keyword>
<dbReference type="Gene3D" id="1.10.840.10">
    <property type="entry name" value="Ras guanine-nucleotide exchange factors catalytic domain"/>
    <property type="match status" value="2"/>
</dbReference>
<dbReference type="Gene3D" id="1.20.870.10">
    <property type="entry name" value="Son of sevenless (SoS) protein Chain: S domain 1"/>
    <property type="match status" value="1"/>
</dbReference>
<dbReference type="SUPFAM" id="SSF48366">
    <property type="entry name" value="Ras GEF"/>
    <property type="match status" value="2"/>
</dbReference>
<feature type="compositionally biased region" description="Polar residues" evidence="3">
    <location>
        <begin position="140"/>
        <end position="149"/>
    </location>
</feature>
<dbReference type="GO" id="GO:0007265">
    <property type="term" value="P:Ras protein signal transduction"/>
    <property type="evidence" value="ECO:0007669"/>
    <property type="project" value="TreeGrafter"/>
</dbReference>
<evidence type="ECO:0000313" key="7">
    <source>
        <dbReference type="Proteomes" id="UP000187455"/>
    </source>
</evidence>
<dbReference type="GO" id="GO:0005085">
    <property type="term" value="F:guanyl-nucleotide exchange factor activity"/>
    <property type="evidence" value="ECO:0007669"/>
    <property type="project" value="UniProtKB-KW"/>
</dbReference>
<dbReference type="Proteomes" id="UP000187455">
    <property type="component" value="Unassembled WGS sequence"/>
</dbReference>
<keyword evidence="7" id="KW-1185">Reference proteome</keyword>
<dbReference type="InterPro" id="IPR001895">
    <property type="entry name" value="RASGEF_cat_dom"/>
</dbReference>
<evidence type="ECO:0000259" key="4">
    <source>
        <dbReference type="PROSITE" id="PS50009"/>
    </source>
</evidence>
<feature type="compositionally biased region" description="Polar residues" evidence="3">
    <location>
        <begin position="1215"/>
        <end position="1253"/>
    </location>
</feature>
<dbReference type="InterPro" id="IPR036964">
    <property type="entry name" value="RASGEF_cat_dom_sf"/>
</dbReference>
<dbReference type="PANTHER" id="PTHR23113:SF99">
    <property type="entry name" value="RASGEF DOMAIN-CONTAINING PROTEIN"/>
    <property type="match status" value="1"/>
</dbReference>
<organism evidence="6 7">
    <name type="scientific">Smittium mucronatum</name>
    <dbReference type="NCBI Taxonomy" id="133383"/>
    <lineage>
        <taxon>Eukaryota</taxon>
        <taxon>Fungi</taxon>
        <taxon>Fungi incertae sedis</taxon>
        <taxon>Zoopagomycota</taxon>
        <taxon>Kickxellomycotina</taxon>
        <taxon>Harpellomycetes</taxon>
        <taxon>Harpellales</taxon>
        <taxon>Legeriomycetaceae</taxon>
        <taxon>Smittium</taxon>
    </lineage>
</organism>
<dbReference type="SMART" id="SM00229">
    <property type="entry name" value="RasGEFN"/>
    <property type="match status" value="1"/>
</dbReference>
<feature type="region of interest" description="Disordered" evidence="3">
    <location>
        <begin position="140"/>
        <end position="160"/>
    </location>
</feature>
<evidence type="ECO:0000256" key="2">
    <source>
        <dbReference type="PROSITE-ProRule" id="PRU00168"/>
    </source>
</evidence>
<protein>
    <submittedName>
        <fullName evidence="6">Ras guanine nucleotide exchange factor M</fullName>
    </submittedName>
</protein>
<feature type="compositionally biased region" description="Low complexity" evidence="3">
    <location>
        <begin position="150"/>
        <end position="160"/>
    </location>
</feature>
<feature type="domain" description="Ras-GEF" evidence="4">
    <location>
        <begin position="808"/>
        <end position="1075"/>
    </location>
</feature>
<dbReference type="PANTHER" id="PTHR23113">
    <property type="entry name" value="GUANINE NUCLEOTIDE EXCHANGE FACTOR"/>
    <property type="match status" value="1"/>
</dbReference>
<dbReference type="SMART" id="SM00147">
    <property type="entry name" value="RasGEF"/>
    <property type="match status" value="1"/>
</dbReference>
<dbReference type="Pfam" id="PF00618">
    <property type="entry name" value="RasGEF_N"/>
    <property type="match status" value="1"/>
</dbReference>
<dbReference type="PROSITE" id="PS50009">
    <property type="entry name" value="RASGEF_CAT"/>
    <property type="match status" value="1"/>
</dbReference>
<evidence type="ECO:0000256" key="3">
    <source>
        <dbReference type="SAM" id="MobiDB-lite"/>
    </source>
</evidence>
<dbReference type="STRING" id="133383.A0A1R0H3D5"/>
<name>A0A1R0H3D5_9FUNG</name>
<reference evidence="6 7" key="1">
    <citation type="journal article" date="2016" name="Mol. Biol. Evol.">
        <title>Genome-Wide Survey of Gut Fungi (Harpellales) Reveals the First Horizontally Transferred Ubiquitin Gene from a Mosquito Host.</title>
        <authorList>
            <person name="Wang Y."/>
            <person name="White M.M."/>
            <person name="Kvist S."/>
            <person name="Moncalvo J.M."/>
        </authorList>
    </citation>
    <scope>NUCLEOTIDE SEQUENCE [LARGE SCALE GENOMIC DNA]</scope>
    <source>
        <strain evidence="6 7">ALG-7-W6</strain>
    </source>
</reference>
<dbReference type="CDD" id="cd06224">
    <property type="entry name" value="REM"/>
    <property type="match status" value="1"/>
</dbReference>
<comment type="caution">
    <text evidence="6">The sequence shown here is derived from an EMBL/GenBank/DDBJ whole genome shotgun (WGS) entry which is preliminary data.</text>
</comment>
<dbReference type="InterPro" id="IPR000651">
    <property type="entry name" value="Ras-like_Gua-exchang_fac_N"/>
</dbReference>
<dbReference type="Pfam" id="PF00617">
    <property type="entry name" value="RasGEF"/>
    <property type="match status" value="1"/>
</dbReference>